<reference evidence="4" key="1">
    <citation type="submission" date="2022-04" db="EMBL/GenBank/DDBJ databases">
        <title>Carnegiea gigantea Genome sequencing and assembly v2.</title>
        <authorList>
            <person name="Copetti D."/>
            <person name="Sanderson M.J."/>
            <person name="Burquez A."/>
            <person name="Wojciechowski M.F."/>
        </authorList>
    </citation>
    <scope>NUCLEOTIDE SEQUENCE</scope>
    <source>
        <strain evidence="4">SGP5-SGP5p</strain>
        <tissue evidence="4">Aerial part</tissue>
    </source>
</reference>
<gene>
    <name evidence="4" type="ORF">Cgig2_007953</name>
</gene>
<dbReference type="PANTHER" id="PTHR36766:SF40">
    <property type="entry name" value="DISEASE RESISTANCE PROTEIN RGA3"/>
    <property type="match status" value="1"/>
</dbReference>
<feature type="domain" description="Disease resistance R13L4/SHOC-2-like LRR" evidence="3">
    <location>
        <begin position="64"/>
        <end position="299"/>
    </location>
</feature>
<evidence type="ECO:0000313" key="4">
    <source>
        <dbReference type="EMBL" id="KAJ8442115.1"/>
    </source>
</evidence>
<evidence type="ECO:0000259" key="3">
    <source>
        <dbReference type="Pfam" id="PF23598"/>
    </source>
</evidence>
<dbReference type="OrthoDB" id="1001480at2759"/>
<keyword evidence="2" id="KW-0611">Plant defense</keyword>
<name>A0A9Q1KEP0_9CARY</name>
<dbReference type="InterPro" id="IPR055414">
    <property type="entry name" value="LRR_R13L4/SHOC2-like"/>
</dbReference>
<dbReference type="Pfam" id="PF23598">
    <property type="entry name" value="LRR_14"/>
    <property type="match status" value="1"/>
</dbReference>
<proteinExistence type="predicted"/>
<comment type="caution">
    <text evidence="4">The sequence shown here is derived from an EMBL/GenBank/DDBJ whole genome shotgun (WGS) entry which is preliminary data.</text>
</comment>
<dbReference type="GO" id="GO:0006952">
    <property type="term" value="P:defense response"/>
    <property type="evidence" value="ECO:0007669"/>
    <property type="project" value="UniProtKB-KW"/>
</dbReference>
<dbReference type="SUPFAM" id="SSF52058">
    <property type="entry name" value="L domain-like"/>
    <property type="match status" value="1"/>
</dbReference>
<dbReference type="PANTHER" id="PTHR36766">
    <property type="entry name" value="PLANT BROAD-SPECTRUM MILDEW RESISTANCE PROTEIN RPW8"/>
    <property type="match status" value="1"/>
</dbReference>
<protein>
    <recommendedName>
        <fullName evidence="3">Disease resistance R13L4/SHOC-2-like LRR domain-containing protein</fullName>
    </recommendedName>
</protein>
<dbReference type="Proteomes" id="UP001153076">
    <property type="component" value="Unassembled WGS sequence"/>
</dbReference>
<dbReference type="AlphaFoldDB" id="A0A9Q1KEP0"/>
<organism evidence="4 5">
    <name type="scientific">Carnegiea gigantea</name>
    <dbReference type="NCBI Taxonomy" id="171969"/>
    <lineage>
        <taxon>Eukaryota</taxon>
        <taxon>Viridiplantae</taxon>
        <taxon>Streptophyta</taxon>
        <taxon>Embryophyta</taxon>
        <taxon>Tracheophyta</taxon>
        <taxon>Spermatophyta</taxon>
        <taxon>Magnoliopsida</taxon>
        <taxon>eudicotyledons</taxon>
        <taxon>Gunneridae</taxon>
        <taxon>Pentapetalae</taxon>
        <taxon>Caryophyllales</taxon>
        <taxon>Cactineae</taxon>
        <taxon>Cactaceae</taxon>
        <taxon>Cactoideae</taxon>
        <taxon>Echinocereeae</taxon>
        <taxon>Carnegiea</taxon>
    </lineage>
</organism>
<evidence type="ECO:0000256" key="2">
    <source>
        <dbReference type="ARBA" id="ARBA00022821"/>
    </source>
</evidence>
<sequence length="338" mass="38054">MCIASSSNQEEDSRPQKLLKYIFSFHKLKKLSFSKVGLEIAPEEFLGISSLESLPIKECEKLKEIPEWIDNFTSLKELHLYGCPKLTSLPKQICSLCNLERLETRDCLDLKEIKQGLAVPRCINTLTSLKELVIDGCPELTSLPKQIANLSNSETLKINRCLILLYQTQQREPRDKGKEVLIPPFLTLKELVLENVGIDNASEEFQGLSSLESLTIIECAKLKEIPKWVDNLISLKKLSLELSRIDVIVRGSDQMDNLSSLESLGILYFGSLKQICQQLTHQDWHFTLSFPSLKQLTFGYGVNGSSSEISEPSLTGITANYDLYTTQGTRVDLKPCLP</sequence>
<accession>A0A9Q1KEP0</accession>
<dbReference type="EMBL" id="JAKOGI010000147">
    <property type="protein sequence ID" value="KAJ8442115.1"/>
    <property type="molecule type" value="Genomic_DNA"/>
</dbReference>
<keyword evidence="5" id="KW-1185">Reference proteome</keyword>
<evidence type="ECO:0000256" key="1">
    <source>
        <dbReference type="ARBA" id="ARBA00022737"/>
    </source>
</evidence>
<dbReference type="InterPro" id="IPR032675">
    <property type="entry name" value="LRR_dom_sf"/>
</dbReference>
<evidence type="ECO:0000313" key="5">
    <source>
        <dbReference type="Proteomes" id="UP001153076"/>
    </source>
</evidence>
<dbReference type="Gene3D" id="3.80.10.10">
    <property type="entry name" value="Ribonuclease Inhibitor"/>
    <property type="match status" value="2"/>
</dbReference>
<keyword evidence="1" id="KW-0677">Repeat</keyword>